<gene>
    <name evidence="1" type="ORF">SDC9_183470</name>
</gene>
<proteinExistence type="predicted"/>
<evidence type="ECO:0000313" key="1">
    <source>
        <dbReference type="EMBL" id="MPN35965.1"/>
    </source>
</evidence>
<protein>
    <submittedName>
        <fullName evidence="1">Uncharacterized protein</fullName>
    </submittedName>
</protein>
<dbReference type="EMBL" id="VSSQ01089856">
    <property type="protein sequence ID" value="MPN35965.1"/>
    <property type="molecule type" value="Genomic_DNA"/>
</dbReference>
<sequence length="196" mass="21653">MKNPAVGQRGGEISLQQQRSRFQRQLHAFQAGKCELPAFFIERRAESVGFAVEFHRPSSGPVQRNHGRQRELPGRDRSFRVKAAGVIERVSALSRSHFFADRHAAAGEHQHPVQHGHAVRPGDGFAGHGFFGLCADVLPIRVPVGDPELRILGADRSVGQNLEGSSRDERGGKADKFQDNKIFHGAGAPFRWFGFT</sequence>
<accession>A0A645HAB4</accession>
<dbReference type="AlphaFoldDB" id="A0A645HAB4"/>
<reference evidence="1" key="1">
    <citation type="submission" date="2019-08" db="EMBL/GenBank/DDBJ databases">
        <authorList>
            <person name="Kucharzyk K."/>
            <person name="Murdoch R.W."/>
            <person name="Higgins S."/>
            <person name="Loffler F."/>
        </authorList>
    </citation>
    <scope>NUCLEOTIDE SEQUENCE</scope>
</reference>
<organism evidence="1">
    <name type="scientific">bioreactor metagenome</name>
    <dbReference type="NCBI Taxonomy" id="1076179"/>
    <lineage>
        <taxon>unclassified sequences</taxon>
        <taxon>metagenomes</taxon>
        <taxon>ecological metagenomes</taxon>
    </lineage>
</organism>
<name>A0A645HAB4_9ZZZZ</name>
<comment type="caution">
    <text evidence="1">The sequence shown here is derived from an EMBL/GenBank/DDBJ whole genome shotgun (WGS) entry which is preliminary data.</text>
</comment>